<dbReference type="OrthoDB" id="124512at2759"/>
<keyword evidence="1" id="KW-0540">Nuclease</keyword>
<dbReference type="GO" id="GO:0046872">
    <property type="term" value="F:metal ion binding"/>
    <property type="evidence" value="ECO:0007669"/>
    <property type="project" value="UniProtKB-KW"/>
</dbReference>
<keyword evidence="8" id="KW-0808">Transferase</keyword>
<evidence type="ECO:0000256" key="8">
    <source>
        <dbReference type="ARBA" id="ARBA00022932"/>
    </source>
</evidence>
<protein>
    <recommendedName>
        <fullName evidence="11">Integrase catalytic domain-containing protein</fullName>
    </recommendedName>
</protein>
<dbReference type="PROSITE" id="PS50994">
    <property type="entry name" value="INTEGRASE"/>
    <property type="match status" value="1"/>
</dbReference>
<dbReference type="GO" id="GO:0006310">
    <property type="term" value="P:DNA recombination"/>
    <property type="evidence" value="ECO:0007669"/>
    <property type="project" value="UniProtKB-KW"/>
</dbReference>
<evidence type="ECO:0000256" key="3">
    <source>
        <dbReference type="ARBA" id="ARBA00022759"/>
    </source>
</evidence>
<evidence type="ECO:0000313" key="13">
    <source>
        <dbReference type="Proteomes" id="UP000237271"/>
    </source>
</evidence>
<organism evidence="12 13">
    <name type="scientific">Phytophthora palmivora</name>
    <dbReference type="NCBI Taxonomy" id="4796"/>
    <lineage>
        <taxon>Eukaryota</taxon>
        <taxon>Sar</taxon>
        <taxon>Stramenopiles</taxon>
        <taxon>Oomycota</taxon>
        <taxon>Peronosporomycetes</taxon>
        <taxon>Peronosporales</taxon>
        <taxon>Peronosporaceae</taxon>
        <taxon>Phytophthora</taxon>
    </lineage>
</organism>
<dbReference type="Pfam" id="PF25597">
    <property type="entry name" value="SH3_retrovirus"/>
    <property type="match status" value="1"/>
</dbReference>
<dbReference type="PANTHER" id="PTHR42648:SF11">
    <property type="entry name" value="TRANSPOSON TY4-P GAG-POL POLYPROTEIN"/>
    <property type="match status" value="1"/>
</dbReference>
<name>A0A2P4YJE4_9STRA</name>
<dbReference type="GO" id="GO:0003676">
    <property type="term" value="F:nucleic acid binding"/>
    <property type="evidence" value="ECO:0007669"/>
    <property type="project" value="InterPro"/>
</dbReference>
<evidence type="ECO:0000256" key="5">
    <source>
        <dbReference type="ARBA" id="ARBA00022842"/>
    </source>
</evidence>
<reference evidence="12 13" key="1">
    <citation type="journal article" date="2017" name="Genome Biol. Evol.">
        <title>Phytophthora megakarya and P. palmivora, closely related causal agents of cacao black pod rot, underwent increases in genome sizes and gene numbers by different mechanisms.</title>
        <authorList>
            <person name="Ali S.S."/>
            <person name="Shao J."/>
            <person name="Lary D.J."/>
            <person name="Kronmiller B."/>
            <person name="Shen D."/>
            <person name="Strem M.D."/>
            <person name="Amoako-Attah I."/>
            <person name="Akrofi A.Y."/>
            <person name="Begoude B.A."/>
            <person name="Ten Hoopen G.M."/>
            <person name="Coulibaly K."/>
            <person name="Kebe B.I."/>
            <person name="Melnick R.L."/>
            <person name="Guiltinan M.J."/>
            <person name="Tyler B.M."/>
            <person name="Meinhardt L.W."/>
            <person name="Bailey B.A."/>
        </authorList>
    </citation>
    <scope>NUCLEOTIDE SEQUENCE [LARGE SCALE GENOMIC DNA]</scope>
    <source>
        <strain evidence="13">sbr112.9</strain>
    </source>
</reference>
<dbReference type="GO" id="GO:0004519">
    <property type="term" value="F:endonuclease activity"/>
    <property type="evidence" value="ECO:0007669"/>
    <property type="project" value="UniProtKB-KW"/>
</dbReference>
<evidence type="ECO:0000256" key="4">
    <source>
        <dbReference type="ARBA" id="ARBA00022801"/>
    </source>
</evidence>
<dbReference type="GO" id="GO:0015074">
    <property type="term" value="P:DNA integration"/>
    <property type="evidence" value="ECO:0007669"/>
    <property type="project" value="UniProtKB-KW"/>
</dbReference>
<dbReference type="Pfam" id="PF07727">
    <property type="entry name" value="RVT_2"/>
    <property type="match status" value="1"/>
</dbReference>
<dbReference type="InterPro" id="IPR001584">
    <property type="entry name" value="Integrase_cat-core"/>
</dbReference>
<keyword evidence="7" id="KW-0695">RNA-directed DNA polymerase</keyword>
<dbReference type="GO" id="GO:0016787">
    <property type="term" value="F:hydrolase activity"/>
    <property type="evidence" value="ECO:0007669"/>
    <property type="project" value="UniProtKB-KW"/>
</dbReference>
<dbReference type="PANTHER" id="PTHR42648">
    <property type="entry name" value="TRANSPOSASE, PUTATIVE-RELATED"/>
    <property type="match status" value="1"/>
</dbReference>
<feature type="domain" description="Integrase catalytic" evidence="11">
    <location>
        <begin position="242"/>
        <end position="425"/>
    </location>
</feature>
<evidence type="ECO:0000256" key="6">
    <source>
        <dbReference type="ARBA" id="ARBA00022908"/>
    </source>
</evidence>
<dbReference type="GO" id="GO:0003964">
    <property type="term" value="F:RNA-directed DNA polymerase activity"/>
    <property type="evidence" value="ECO:0007669"/>
    <property type="project" value="UniProtKB-KW"/>
</dbReference>
<dbReference type="InterPro" id="IPR057670">
    <property type="entry name" value="SH3_retrovirus"/>
</dbReference>
<evidence type="ECO:0000256" key="2">
    <source>
        <dbReference type="ARBA" id="ARBA00022723"/>
    </source>
</evidence>
<evidence type="ECO:0000256" key="1">
    <source>
        <dbReference type="ARBA" id="ARBA00022722"/>
    </source>
</evidence>
<dbReference type="InterPro" id="IPR036397">
    <property type="entry name" value="RNaseH_sf"/>
</dbReference>
<dbReference type="InterPro" id="IPR039537">
    <property type="entry name" value="Retrotran_Ty1/copia-like"/>
</dbReference>
<dbReference type="Pfam" id="PF14223">
    <property type="entry name" value="Retrotran_gag_2"/>
    <property type="match status" value="1"/>
</dbReference>
<sequence length="645" mass="75208">NESNEEKRTIPPFDGKAYEVWHERVKLKLERKNLWKYCKEDLTEPDESKEETHATRVSEMAHTKEIVYDAMTNNIMKTVKYEPTPFRVMERLKTRFMGKTYLKYAEERVKLNRLRLSSNGNVPDHLSEMRRLMETIATVGRPVDEYVKPALLIGSLPREYDHVHWRWLSTIAKVVKQNALRVPKMKKRHTLLVKDAAEDVVVAVVVVAAVMEDRVAVLVVDVVLVVAGIKVEDVMLDEAKPADLQPRIAAAQKAEAREVEWWKECYYYRQRGNYANQSDDSAYVILQVMKMKKAVADKGHHLSEVYQKFEGYYERVKTQQHVRKEALRSDNAKELKKLQTTCESKYGMEFDSSITHTPEQNGVAERMVRALTERTRCMLVHFDLPEAMWAEAAMTAAHYVNIMPSSVRVLSYVDKVKQRKTQAKAQEAVFVGYSREKQGYHLLNSKTNKAFYSHTVVFYENKADDEFDSLMKNDTWELVPHEKHMKVLQNHWIFRVKYLANGEIERFKARLVIKRFMQIYGIDYLEVYSPVVRLETLRVLLTLAAIWDYEVHQMDVATAFLNGAIDVEVYMEQPEGYKVKGKEDWVCRLKKSLYGLKQAPLKVIDGQLVFIPLYVDDLILFAPSMELINKMKKMFEDRFAMKDLG</sequence>
<evidence type="ECO:0000256" key="9">
    <source>
        <dbReference type="ARBA" id="ARBA00023172"/>
    </source>
</evidence>
<dbReference type="Gene3D" id="3.30.420.10">
    <property type="entry name" value="Ribonuclease H-like superfamily/Ribonuclease H"/>
    <property type="match status" value="1"/>
</dbReference>
<dbReference type="GO" id="GO:0003887">
    <property type="term" value="F:DNA-directed DNA polymerase activity"/>
    <property type="evidence" value="ECO:0007669"/>
    <property type="project" value="UniProtKB-KW"/>
</dbReference>
<proteinExistence type="predicted"/>
<keyword evidence="8" id="KW-0239">DNA-directed DNA polymerase</keyword>
<feature type="non-terminal residue" evidence="12">
    <location>
        <position position="1"/>
    </location>
</feature>
<dbReference type="EMBL" id="NCKW01002263">
    <property type="protein sequence ID" value="POM77903.1"/>
    <property type="molecule type" value="Genomic_DNA"/>
</dbReference>
<keyword evidence="8" id="KW-0548">Nucleotidyltransferase</keyword>
<keyword evidence="10" id="KW-0511">Multifunctional enzyme</keyword>
<keyword evidence="5" id="KW-0460">Magnesium</keyword>
<accession>A0A2P4YJE4</accession>
<evidence type="ECO:0000259" key="11">
    <source>
        <dbReference type="PROSITE" id="PS50994"/>
    </source>
</evidence>
<keyword evidence="13" id="KW-1185">Reference proteome</keyword>
<dbReference type="AlphaFoldDB" id="A0A2P4YJE4"/>
<dbReference type="Proteomes" id="UP000237271">
    <property type="component" value="Unassembled WGS sequence"/>
</dbReference>
<keyword evidence="3" id="KW-0255">Endonuclease</keyword>
<dbReference type="InterPro" id="IPR012337">
    <property type="entry name" value="RNaseH-like_sf"/>
</dbReference>
<evidence type="ECO:0000256" key="7">
    <source>
        <dbReference type="ARBA" id="ARBA00022918"/>
    </source>
</evidence>
<keyword evidence="9" id="KW-0233">DNA recombination</keyword>
<evidence type="ECO:0000256" key="10">
    <source>
        <dbReference type="ARBA" id="ARBA00023268"/>
    </source>
</evidence>
<evidence type="ECO:0000313" key="12">
    <source>
        <dbReference type="EMBL" id="POM77903.1"/>
    </source>
</evidence>
<keyword evidence="4" id="KW-0378">Hydrolase</keyword>
<gene>
    <name evidence="12" type="ORF">PHPALM_4642</name>
</gene>
<keyword evidence="6" id="KW-0229">DNA integration</keyword>
<dbReference type="InterPro" id="IPR013103">
    <property type="entry name" value="RVT_2"/>
</dbReference>
<comment type="caution">
    <text evidence="12">The sequence shown here is derived from an EMBL/GenBank/DDBJ whole genome shotgun (WGS) entry which is preliminary data.</text>
</comment>
<dbReference type="SUPFAM" id="SSF53098">
    <property type="entry name" value="Ribonuclease H-like"/>
    <property type="match status" value="1"/>
</dbReference>
<keyword evidence="2" id="KW-0479">Metal-binding</keyword>